<dbReference type="GO" id="GO:0005525">
    <property type="term" value="F:GTP binding"/>
    <property type="evidence" value="ECO:0007669"/>
    <property type="project" value="InterPro"/>
</dbReference>
<evidence type="ECO:0000313" key="3">
    <source>
        <dbReference type="Proteomes" id="UP000093501"/>
    </source>
</evidence>
<dbReference type="Pfam" id="PF01926">
    <property type="entry name" value="MMR_HSR1"/>
    <property type="match status" value="1"/>
</dbReference>
<dbReference type="InterPro" id="IPR005662">
    <property type="entry name" value="GTPase_Era-like"/>
</dbReference>
<dbReference type="GO" id="GO:0005829">
    <property type="term" value="C:cytosol"/>
    <property type="evidence" value="ECO:0007669"/>
    <property type="project" value="TreeGrafter"/>
</dbReference>
<protein>
    <recommendedName>
        <fullName evidence="1">G domain-containing protein</fullName>
    </recommendedName>
</protein>
<comment type="caution">
    <text evidence="2">The sequence shown here is derived from an EMBL/GenBank/DDBJ whole genome shotgun (WGS) entry which is preliminary data.</text>
</comment>
<gene>
    <name evidence="2" type="ORF">BCR15_01540</name>
</gene>
<dbReference type="PANTHER" id="PTHR42698">
    <property type="entry name" value="GTPASE ERA"/>
    <property type="match status" value="1"/>
</dbReference>
<dbReference type="EMBL" id="MBQD01000011">
    <property type="protein sequence ID" value="OCL36571.1"/>
    <property type="molecule type" value="Genomic_DNA"/>
</dbReference>
<dbReference type="SUPFAM" id="SSF52540">
    <property type="entry name" value="P-loop containing nucleoside triphosphate hydrolases"/>
    <property type="match status" value="1"/>
</dbReference>
<dbReference type="GO" id="GO:0019843">
    <property type="term" value="F:rRNA binding"/>
    <property type="evidence" value="ECO:0007669"/>
    <property type="project" value="TreeGrafter"/>
</dbReference>
<dbReference type="Proteomes" id="UP000093501">
    <property type="component" value="Unassembled WGS sequence"/>
</dbReference>
<accession>A0A1C0AQA6</accession>
<evidence type="ECO:0000259" key="1">
    <source>
        <dbReference type="Pfam" id="PF01926"/>
    </source>
</evidence>
<keyword evidence="3" id="KW-1185">Reference proteome</keyword>
<reference evidence="3" key="1">
    <citation type="submission" date="2016-07" db="EMBL/GenBank/DDBJ databases">
        <authorList>
            <person name="Florea S."/>
            <person name="Webb J.S."/>
            <person name="Jaromczyk J."/>
            <person name="Schardl C.L."/>
        </authorList>
    </citation>
    <scope>NUCLEOTIDE SEQUENCE [LARGE SCALE GENOMIC DNA]</scope>
    <source>
        <strain evidence="3">IPBSL-7</strain>
    </source>
</reference>
<proteinExistence type="predicted"/>
<organism evidence="2 3">
    <name type="scientific">Tessaracoccus lapidicaptus</name>
    <dbReference type="NCBI Taxonomy" id="1427523"/>
    <lineage>
        <taxon>Bacteria</taxon>
        <taxon>Bacillati</taxon>
        <taxon>Actinomycetota</taxon>
        <taxon>Actinomycetes</taxon>
        <taxon>Propionibacteriales</taxon>
        <taxon>Propionibacteriaceae</taxon>
        <taxon>Tessaracoccus</taxon>
    </lineage>
</organism>
<dbReference type="PANTHER" id="PTHR42698:SF1">
    <property type="entry name" value="GTPASE ERA, MITOCHONDRIAL"/>
    <property type="match status" value="1"/>
</dbReference>
<feature type="domain" description="G" evidence="1">
    <location>
        <begin position="49"/>
        <end position="180"/>
    </location>
</feature>
<dbReference type="InterPro" id="IPR006073">
    <property type="entry name" value="GTP-bd"/>
</dbReference>
<name>A0A1C0AQA6_9ACTN</name>
<dbReference type="Gene3D" id="3.40.50.300">
    <property type="entry name" value="P-loop containing nucleotide triphosphate hydrolases"/>
    <property type="match status" value="1"/>
</dbReference>
<dbReference type="GO" id="GO:0000028">
    <property type="term" value="P:ribosomal small subunit assembly"/>
    <property type="evidence" value="ECO:0007669"/>
    <property type="project" value="TreeGrafter"/>
</dbReference>
<dbReference type="RefSeq" id="WP_068750939.1">
    <property type="nucleotide sequence ID" value="NZ_LR214441.1"/>
</dbReference>
<evidence type="ECO:0000313" key="2">
    <source>
        <dbReference type="EMBL" id="OCL36571.1"/>
    </source>
</evidence>
<dbReference type="InterPro" id="IPR027417">
    <property type="entry name" value="P-loop_NTPase"/>
</dbReference>
<dbReference type="GO" id="GO:0043024">
    <property type="term" value="F:ribosomal small subunit binding"/>
    <property type="evidence" value="ECO:0007669"/>
    <property type="project" value="TreeGrafter"/>
</dbReference>
<dbReference type="AlphaFoldDB" id="A0A1C0AQA6"/>
<sequence length="530" mass="56500">MVGVLERLERLRAAADLVAGRIPDALAGKVDDVLARSNRRLAVGPQTVVALAGATGSGKSSLFNALTGTRLAEQGPRRPTTATTLAASFTATNADLLDFLGVPRRHEVAPPEPDMTDLVLLDLPDHDSTATAHREEVDRLVRVVDQFVWVLDPQKYADAALHQRYLRPLAEHREVITVVLNQADRLTAVELSQCLAHIRRLLDDDGLTGVPLLATSAVTGEGVADLRRHLSRLAAGKRAASARLAADVTVLAAELDRHVGPARGSGADRRVVDDLTRRLAGAAGVPVVVDAVRDSVRHRGTLATGWPVVSWLAKLRPDPLQRLGLGRRPELESPGLRHSSLPARSAAAHSQLSSALRAVTAELGEDLPGPWRDAVAAGVREAEPTLGDRLDRAIVETELPAERSPAWWTLVRVIQWLLIAVVVVGLGWLTLNAVLGYFGLGVLPMFPLGPEDGLRVPVPTLLVAGGVVAGLLVSGLSRLVISAAAGAAARRARKRLEYAVAEVAEERVLAPARAEVARHDAARAALDRLR</sequence>